<dbReference type="EMBL" id="JASSZA010000021">
    <property type="protein sequence ID" value="KAK2085638.1"/>
    <property type="molecule type" value="Genomic_DNA"/>
</dbReference>
<organism evidence="1 2">
    <name type="scientific">Saguinus oedipus</name>
    <name type="common">Cotton-top tamarin</name>
    <name type="synonym">Oedipomidas oedipus</name>
    <dbReference type="NCBI Taxonomy" id="9490"/>
    <lineage>
        <taxon>Eukaryota</taxon>
        <taxon>Metazoa</taxon>
        <taxon>Chordata</taxon>
        <taxon>Craniata</taxon>
        <taxon>Vertebrata</taxon>
        <taxon>Euteleostomi</taxon>
        <taxon>Mammalia</taxon>
        <taxon>Eutheria</taxon>
        <taxon>Euarchontoglires</taxon>
        <taxon>Primates</taxon>
        <taxon>Haplorrhini</taxon>
        <taxon>Platyrrhini</taxon>
        <taxon>Cebidae</taxon>
        <taxon>Callitrichinae</taxon>
        <taxon>Saguinus</taxon>
    </lineage>
</organism>
<proteinExistence type="predicted"/>
<name>A0ABQ9TLK0_SAGOE</name>
<evidence type="ECO:0000313" key="1">
    <source>
        <dbReference type="EMBL" id="KAK2085638.1"/>
    </source>
</evidence>
<reference evidence="1 2" key="1">
    <citation type="submission" date="2023-05" db="EMBL/GenBank/DDBJ databases">
        <title>B98-5 Cell Line De Novo Hybrid Assembly: An Optical Mapping Approach.</title>
        <authorList>
            <person name="Kananen K."/>
            <person name="Auerbach J.A."/>
            <person name="Kautto E."/>
            <person name="Blachly J.S."/>
        </authorList>
    </citation>
    <scope>NUCLEOTIDE SEQUENCE [LARGE SCALE GENOMIC DNA]</scope>
    <source>
        <strain evidence="1">B95-8</strain>
        <tissue evidence="1">Cell line</tissue>
    </source>
</reference>
<dbReference type="Proteomes" id="UP001266305">
    <property type="component" value="Unassembled WGS sequence"/>
</dbReference>
<gene>
    <name evidence="1" type="ORF">P7K49_036938</name>
</gene>
<evidence type="ECO:0000313" key="2">
    <source>
        <dbReference type="Proteomes" id="UP001266305"/>
    </source>
</evidence>
<accession>A0ABQ9TLK0</accession>
<protein>
    <submittedName>
        <fullName evidence="1">Uncharacterized protein</fullName>
    </submittedName>
</protein>
<keyword evidence="2" id="KW-1185">Reference proteome</keyword>
<sequence>MEDLGTWRTWAPGGPTHVENLGIWRTWASGGPGHLEDLGTWRTYTRGEPGHLEDLGIWRTWAPGGPGHLEDPHTRRTWAPGGPGYLENLGIWKTNTPGGPGHLVPHLHDWPFLPAHPPSGPGLNPSQRNLHARHLASSPREMQILTLKGACCACPTFSLSQKRLHSRLLCICSHTKQALH</sequence>
<comment type="caution">
    <text evidence="1">The sequence shown here is derived from an EMBL/GenBank/DDBJ whole genome shotgun (WGS) entry which is preliminary data.</text>
</comment>